<gene>
    <name evidence="5" type="primary">LOC113397262</name>
</gene>
<name>A0A8B8I5D8_VANTA</name>
<reference evidence="4" key="1">
    <citation type="submission" date="2025-05" db="UniProtKB">
        <authorList>
            <consortium name="RefSeq"/>
        </authorList>
    </citation>
    <scope>NUCLEOTIDE SEQUENCE [LARGE SCALE GENOMIC DNA]</scope>
</reference>
<feature type="compositionally biased region" description="Low complexity" evidence="2">
    <location>
        <begin position="843"/>
        <end position="859"/>
    </location>
</feature>
<feature type="coiled-coil region" evidence="1">
    <location>
        <begin position="189"/>
        <end position="216"/>
    </location>
</feature>
<feature type="compositionally biased region" description="Basic residues" evidence="2">
    <location>
        <begin position="478"/>
        <end position="487"/>
    </location>
</feature>
<feature type="compositionally biased region" description="Pro residues" evidence="2">
    <location>
        <begin position="687"/>
        <end position="706"/>
    </location>
</feature>
<dbReference type="InterPro" id="IPR003604">
    <property type="entry name" value="Matrin/U1-like-C_Znf_C2H2"/>
</dbReference>
<dbReference type="OrthoDB" id="10072641at2759"/>
<dbReference type="PANTHER" id="PTHR15577">
    <property type="entry name" value="ZINC FINGER CONTAINING PROTEIN"/>
    <property type="match status" value="1"/>
</dbReference>
<dbReference type="GO" id="GO:0008270">
    <property type="term" value="F:zinc ion binding"/>
    <property type="evidence" value="ECO:0007669"/>
    <property type="project" value="InterPro"/>
</dbReference>
<proteinExistence type="predicted"/>
<evidence type="ECO:0000313" key="5">
    <source>
        <dbReference type="RefSeq" id="XP_026491326.2"/>
    </source>
</evidence>
<dbReference type="GO" id="GO:0045892">
    <property type="term" value="P:negative regulation of DNA-templated transcription"/>
    <property type="evidence" value="ECO:0007669"/>
    <property type="project" value="TreeGrafter"/>
</dbReference>
<dbReference type="GO" id="GO:0003676">
    <property type="term" value="F:nucleic acid binding"/>
    <property type="evidence" value="ECO:0007669"/>
    <property type="project" value="InterPro"/>
</dbReference>
<feature type="domain" description="U1-type" evidence="3">
    <location>
        <begin position="294"/>
        <end position="328"/>
    </location>
</feature>
<dbReference type="Proteomes" id="UP001652626">
    <property type="component" value="Chromosome 3"/>
</dbReference>
<dbReference type="AlphaFoldDB" id="A0A8B8I5D8"/>
<dbReference type="GO" id="GO:0005654">
    <property type="term" value="C:nucleoplasm"/>
    <property type="evidence" value="ECO:0007669"/>
    <property type="project" value="TreeGrafter"/>
</dbReference>
<feature type="region of interest" description="Disordered" evidence="2">
    <location>
        <begin position="263"/>
        <end position="283"/>
    </location>
</feature>
<feature type="compositionally biased region" description="Basic and acidic residues" evidence="2">
    <location>
        <begin position="616"/>
        <end position="643"/>
    </location>
</feature>
<dbReference type="PANTHER" id="PTHR15577:SF2">
    <property type="entry name" value="ZINC FINGER PROTEIN 318"/>
    <property type="match status" value="1"/>
</dbReference>
<dbReference type="RefSeq" id="XP_026491326.2">
    <property type="nucleotide sequence ID" value="XM_026635541.2"/>
</dbReference>
<dbReference type="InterPro" id="IPR055309">
    <property type="entry name" value="Znf318-like"/>
</dbReference>
<dbReference type="OMA" id="QLYDTHV"/>
<keyword evidence="1" id="KW-0175">Coiled coil</keyword>
<feature type="region of interest" description="Disordered" evidence="2">
    <location>
        <begin position="1"/>
        <end position="112"/>
    </location>
</feature>
<organism evidence="4 5">
    <name type="scientific">Vanessa tameamea</name>
    <name type="common">Kamehameha butterfly</name>
    <dbReference type="NCBI Taxonomy" id="334116"/>
    <lineage>
        <taxon>Eukaryota</taxon>
        <taxon>Metazoa</taxon>
        <taxon>Ecdysozoa</taxon>
        <taxon>Arthropoda</taxon>
        <taxon>Hexapoda</taxon>
        <taxon>Insecta</taxon>
        <taxon>Pterygota</taxon>
        <taxon>Neoptera</taxon>
        <taxon>Endopterygota</taxon>
        <taxon>Lepidoptera</taxon>
        <taxon>Glossata</taxon>
        <taxon>Ditrysia</taxon>
        <taxon>Papilionoidea</taxon>
        <taxon>Nymphalidae</taxon>
        <taxon>Nymphalinae</taxon>
        <taxon>Vanessa</taxon>
    </lineage>
</organism>
<evidence type="ECO:0000256" key="1">
    <source>
        <dbReference type="SAM" id="Coils"/>
    </source>
</evidence>
<feature type="compositionally biased region" description="Basic and acidic residues" evidence="2">
    <location>
        <begin position="507"/>
        <end position="525"/>
    </location>
</feature>
<feature type="region of interest" description="Disordered" evidence="2">
    <location>
        <begin position="683"/>
        <end position="706"/>
    </location>
</feature>
<feature type="compositionally biased region" description="Basic and acidic residues" evidence="2">
    <location>
        <begin position="50"/>
        <end position="59"/>
    </location>
</feature>
<dbReference type="GO" id="GO:0045893">
    <property type="term" value="P:positive regulation of DNA-templated transcription"/>
    <property type="evidence" value="ECO:0007669"/>
    <property type="project" value="TreeGrafter"/>
</dbReference>
<feature type="compositionally biased region" description="Basic and acidic residues" evidence="2">
    <location>
        <begin position="263"/>
        <end position="274"/>
    </location>
</feature>
<feature type="region of interest" description="Disordered" evidence="2">
    <location>
        <begin position="782"/>
        <end position="859"/>
    </location>
</feature>
<dbReference type="GeneID" id="113397262"/>
<feature type="compositionally biased region" description="Basic and acidic residues" evidence="2">
    <location>
        <begin position="488"/>
        <end position="497"/>
    </location>
</feature>
<accession>A0A8B8I5D8</accession>
<evidence type="ECO:0000259" key="3">
    <source>
        <dbReference type="SMART" id="SM00451"/>
    </source>
</evidence>
<feature type="domain" description="U1-type" evidence="3">
    <location>
        <begin position="365"/>
        <end position="399"/>
    </location>
</feature>
<feature type="coiled-coil region" evidence="1">
    <location>
        <begin position="643"/>
        <end position="670"/>
    </location>
</feature>
<evidence type="ECO:0000256" key="2">
    <source>
        <dbReference type="SAM" id="MobiDB-lite"/>
    </source>
</evidence>
<feature type="compositionally biased region" description="Low complexity" evidence="2">
    <location>
        <begin position="799"/>
        <end position="813"/>
    </location>
</feature>
<feature type="compositionally biased region" description="Polar residues" evidence="2">
    <location>
        <begin position="826"/>
        <end position="842"/>
    </location>
</feature>
<reference evidence="5" key="2">
    <citation type="submission" date="2025-08" db="UniProtKB">
        <authorList>
            <consortium name="RefSeq"/>
        </authorList>
    </citation>
    <scope>IDENTIFICATION</scope>
    <source>
        <tissue evidence="5">Whole body</tissue>
    </source>
</reference>
<feature type="compositionally biased region" description="Basic and acidic residues" evidence="2">
    <location>
        <begin position="532"/>
        <end position="599"/>
    </location>
</feature>
<dbReference type="SMART" id="SM00451">
    <property type="entry name" value="ZnF_U1"/>
    <property type="match status" value="2"/>
</dbReference>
<feature type="compositionally biased region" description="Basic residues" evidence="2">
    <location>
        <begin position="35"/>
        <end position="47"/>
    </location>
</feature>
<evidence type="ECO:0000313" key="4">
    <source>
        <dbReference type="Proteomes" id="UP001652626"/>
    </source>
</evidence>
<keyword evidence="4" id="KW-1185">Reference proteome</keyword>
<feature type="compositionally biased region" description="Basic residues" evidence="2">
    <location>
        <begin position="451"/>
        <end position="465"/>
    </location>
</feature>
<protein>
    <submittedName>
        <fullName evidence="5">Zinc finger matrin-type protein CG9776</fullName>
    </submittedName>
</protein>
<feature type="region of interest" description="Disordered" evidence="2">
    <location>
        <begin position="445"/>
        <end position="643"/>
    </location>
</feature>
<feature type="compositionally biased region" description="Basic and acidic residues" evidence="2">
    <location>
        <begin position="1"/>
        <end position="34"/>
    </location>
</feature>
<sequence length="883" mass="101552">MSRDFARKTYYSRERERDRDRDRDRDWNRHDYRFEKRRRSLSRKHSRSPPPRDPRDVDKRRSRSPRKSDKDLLDENILSEISKLPEPSELWDNQLQEGGFSGPPPQAFLQEGNSYASNYQPSYSGIYDDFPPVASMPTAPHPPEVASWNQMSLPPPPAPPVYNVEDQIKKEAAIETEMRHQKAALSKQREDYIKKAGILKKELDTLKDQRSELRGDSKRSPSPDTKRFLKENTKLQLEIQNKLKTINNVVDMLNGIIGEEAQEIHDSDESADRGSKRKSRSPSGKKFNYVYYDPEMHWCRVCNEFPPTAKEYLNHLHSPAHHKMAAAHMEAPWHSVSGVNEGFPSFPAAPTKRTPIRGLQFFVPSTAWYCKLCDQFIGDLHCASAHLKSVTHSKNYTNFVEQNPHWETDWMSDRQKAFEKARGAKGKAEEAPQYAAHTITFSKDGFTTRKLSPRSKSKKSKRKRSSSSDSSSSDSEPKKKKKSKKSKSKYDSDDKLSEWMSSIQVERLNDNDRKLLDNIKTRITLDKLQSAHRSEPRRDREQERRESRSRDERREESRRREERREERRDERREERREEDRDSERRSPPRQESKKPDIRKMPFIGKMPVYKNLSKNSKVDEVKKEEQKKKEDEEVSKKRREEMDAEIQKKVAEFKEKIAKAQLERQQVELAPPMLLPGLPLQHAFMPPHAPPAQPPPPATTAPPPTLPKDFQDALDIIFPSEVKSAEMAQQELFPGLPGLAPPGFPPGLSLGGVMPSFPQLSILGQPPPHMMMGFDMNSPLFQPRPQLYDTHVPIVPSPKQRQNNKNRQNQNKSNQDKKNDNQGKNTATVNVTLTSNQAENQNTATTPTTLTRMPTPTVSTKNKEELDDLAMLGIDADDVGAGM</sequence>